<protein>
    <submittedName>
        <fullName evidence="1">Uncharacterized protein</fullName>
    </submittedName>
</protein>
<proteinExistence type="predicted"/>
<comment type="caution">
    <text evidence="1">The sequence shown here is derived from an EMBL/GenBank/DDBJ whole genome shotgun (WGS) entry which is preliminary data.</text>
</comment>
<name>A0A9P6ZQE3_9AGAM</name>
<organism evidence="1 2">
    <name type="scientific">Suillus placidus</name>
    <dbReference type="NCBI Taxonomy" id="48579"/>
    <lineage>
        <taxon>Eukaryota</taxon>
        <taxon>Fungi</taxon>
        <taxon>Dikarya</taxon>
        <taxon>Basidiomycota</taxon>
        <taxon>Agaricomycotina</taxon>
        <taxon>Agaricomycetes</taxon>
        <taxon>Agaricomycetidae</taxon>
        <taxon>Boletales</taxon>
        <taxon>Suillineae</taxon>
        <taxon>Suillaceae</taxon>
        <taxon>Suillus</taxon>
    </lineage>
</organism>
<reference evidence="1" key="1">
    <citation type="journal article" date="2020" name="New Phytol.">
        <title>Comparative genomics reveals dynamic genome evolution in host specialist ectomycorrhizal fungi.</title>
        <authorList>
            <person name="Lofgren L.A."/>
            <person name="Nguyen N.H."/>
            <person name="Vilgalys R."/>
            <person name="Ruytinx J."/>
            <person name="Liao H.L."/>
            <person name="Branco S."/>
            <person name="Kuo A."/>
            <person name="LaButti K."/>
            <person name="Lipzen A."/>
            <person name="Andreopoulos W."/>
            <person name="Pangilinan J."/>
            <person name="Riley R."/>
            <person name="Hundley H."/>
            <person name="Na H."/>
            <person name="Barry K."/>
            <person name="Grigoriev I.V."/>
            <person name="Stajich J.E."/>
            <person name="Kennedy P.G."/>
        </authorList>
    </citation>
    <scope>NUCLEOTIDE SEQUENCE</scope>
    <source>
        <strain evidence="1">DOB743</strain>
    </source>
</reference>
<keyword evidence="2" id="KW-1185">Reference proteome</keyword>
<dbReference type="AlphaFoldDB" id="A0A9P6ZQE3"/>
<accession>A0A9P6ZQE3</accession>
<sequence length="246" mass="27399">MALKLASSNGITLDMILKSNNRDSGSGIAISRTGQSHSWACSSHMSKYPFYSGAQNPSTLQAVDDTSLLRHHRKIGLEYQSTPYFILEIATLGWHKYIKNLNAKSSALIQLISLPSKQMMISLAQLTLLFELLSQLRQKLASTLFKEMKTILIPILRSSSSAAGHISKDNSFYPDSSRLTSGIGPAFYYATSGWLLFILASWEALIRLIAEEEDSAEDEDLQESNGDEEIQKLFESRQEIEFGLLV</sequence>
<gene>
    <name evidence="1" type="ORF">EV702DRAFT_1047720</name>
</gene>
<dbReference type="Proteomes" id="UP000714275">
    <property type="component" value="Unassembled WGS sequence"/>
</dbReference>
<evidence type="ECO:0000313" key="1">
    <source>
        <dbReference type="EMBL" id="KAG1774350.1"/>
    </source>
</evidence>
<dbReference type="EMBL" id="JABBWD010000042">
    <property type="protein sequence ID" value="KAG1774350.1"/>
    <property type="molecule type" value="Genomic_DNA"/>
</dbReference>
<evidence type="ECO:0000313" key="2">
    <source>
        <dbReference type="Proteomes" id="UP000714275"/>
    </source>
</evidence>